<comment type="function">
    <text evidence="5">Responsible for synthesis of pseudouridine from uracil-55 in the psi GC loop of transfer RNAs.</text>
</comment>
<sequence>MVKASRRPVSGVLLFDKATGLSSNQALQQIKRLYRAEKTGHTGTLDPLASGLLPLMFGEATKFAADLIDADKTYEATVRLGFVSTTGDAEGQIEPVEGADPAKLTEKEVRGVCQQFLGEVAQTPPMFSALKKDGKPLYEYARQGIELERAERTIAIHRLDVMFLKHHACGTELFTELGIEVCCSKGTYVRTLAEDLAKALGTGGYLTALRRTAIGGLHTGQALGVDQLQSMDGQFDRLDAVLKPVDSLLTSLPAMLLQLDLAKRFLHGQRLALPPAGETPGRVRVYAVQNNMTQGGQPTFLGTGNLETDGKGALLRPERLIQVTL</sequence>
<evidence type="ECO:0000313" key="9">
    <source>
        <dbReference type="EMBL" id="MCQ8896382.1"/>
    </source>
</evidence>
<comment type="similarity">
    <text evidence="2 5">Belongs to the pseudouridine synthase TruB family. Type 1 subfamily.</text>
</comment>
<dbReference type="InterPro" id="IPR014780">
    <property type="entry name" value="tRNA_psdUridine_synth_TruB"/>
</dbReference>
<dbReference type="InterPro" id="IPR036974">
    <property type="entry name" value="PUA_sf"/>
</dbReference>
<evidence type="ECO:0000256" key="3">
    <source>
        <dbReference type="ARBA" id="ARBA00022694"/>
    </source>
</evidence>
<comment type="caution">
    <text evidence="9">The sequence shown here is derived from an EMBL/GenBank/DDBJ whole genome shotgun (WGS) entry which is preliminary data.</text>
</comment>
<dbReference type="Pfam" id="PF09157">
    <property type="entry name" value="TruB-C_2"/>
    <property type="match status" value="1"/>
</dbReference>
<dbReference type="Proteomes" id="UP001204142">
    <property type="component" value="Unassembled WGS sequence"/>
</dbReference>
<evidence type="ECO:0000256" key="2">
    <source>
        <dbReference type="ARBA" id="ARBA00005642"/>
    </source>
</evidence>
<dbReference type="Pfam" id="PF16198">
    <property type="entry name" value="TruB_C_2"/>
    <property type="match status" value="1"/>
</dbReference>
<keyword evidence="10" id="KW-1185">Reference proteome</keyword>
<dbReference type="Pfam" id="PF01509">
    <property type="entry name" value="TruB_N"/>
    <property type="match status" value="1"/>
</dbReference>
<dbReference type="CDD" id="cd02573">
    <property type="entry name" value="PseudoU_synth_EcTruB"/>
    <property type="match status" value="1"/>
</dbReference>
<feature type="domain" description="tRNA pseudouridylate synthase B C-terminal" evidence="8">
    <location>
        <begin position="190"/>
        <end position="249"/>
    </location>
</feature>
<dbReference type="PANTHER" id="PTHR13767">
    <property type="entry name" value="TRNA-PSEUDOURIDINE SYNTHASE"/>
    <property type="match status" value="1"/>
</dbReference>
<dbReference type="InterPro" id="IPR002501">
    <property type="entry name" value="PsdUridine_synth_N"/>
</dbReference>
<dbReference type="SUPFAM" id="SSF55120">
    <property type="entry name" value="Pseudouridine synthase"/>
    <property type="match status" value="1"/>
</dbReference>
<gene>
    <name evidence="5 9" type="primary">truB</name>
    <name evidence="9" type="ORF">NQT62_08040</name>
</gene>
<feature type="domain" description="tRNA pseudouridine synthase II TruB subfamily 1 C-terminal" evidence="7">
    <location>
        <begin position="253"/>
        <end position="321"/>
    </location>
</feature>
<dbReference type="GO" id="GO:0160148">
    <property type="term" value="F:tRNA pseudouridine(55) synthase activity"/>
    <property type="evidence" value="ECO:0007669"/>
    <property type="project" value="UniProtKB-EC"/>
</dbReference>
<dbReference type="CDD" id="cd21152">
    <property type="entry name" value="PUA_TruB_bacterial"/>
    <property type="match status" value="1"/>
</dbReference>
<dbReference type="RefSeq" id="WP_256764147.1">
    <property type="nucleotide sequence ID" value="NZ_JANIGO010000002.1"/>
</dbReference>
<dbReference type="InterPro" id="IPR015240">
    <property type="entry name" value="tRNA_sdUridine_synth_fam1_C"/>
</dbReference>
<evidence type="ECO:0000256" key="1">
    <source>
        <dbReference type="ARBA" id="ARBA00000385"/>
    </source>
</evidence>
<feature type="domain" description="Pseudouridine synthase II N-terminal" evidence="6">
    <location>
        <begin position="31"/>
        <end position="189"/>
    </location>
</feature>
<accession>A0ABT1WFT1</accession>
<evidence type="ECO:0000259" key="8">
    <source>
        <dbReference type="Pfam" id="PF16198"/>
    </source>
</evidence>
<evidence type="ECO:0000313" key="10">
    <source>
        <dbReference type="Proteomes" id="UP001204142"/>
    </source>
</evidence>
<evidence type="ECO:0000259" key="6">
    <source>
        <dbReference type="Pfam" id="PF01509"/>
    </source>
</evidence>
<dbReference type="Gene3D" id="3.30.2350.10">
    <property type="entry name" value="Pseudouridine synthase"/>
    <property type="match status" value="1"/>
</dbReference>
<keyword evidence="4 5" id="KW-0413">Isomerase</keyword>
<keyword evidence="3 5" id="KW-0819">tRNA processing</keyword>
<dbReference type="NCBIfam" id="TIGR00431">
    <property type="entry name" value="TruB"/>
    <property type="match status" value="1"/>
</dbReference>
<comment type="catalytic activity">
    <reaction evidence="1 5">
        <text>uridine(55) in tRNA = pseudouridine(55) in tRNA</text>
        <dbReference type="Rhea" id="RHEA:42532"/>
        <dbReference type="Rhea" id="RHEA-COMP:10101"/>
        <dbReference type="Rhea" id="RHEA-COMP:10102"/>
        <dbReference type="ChEBI" id="CHEBI:65314"/>
        <dbReference type="ChEBI" id="CHEBI:65315"/>
        <dbReference type="EC" id="5.4.99.25"/>
    </reaction>
</comment>
<evidence type="ECO:0000256" key="5">
    <source>
        <dbReference type="HAMAP-Rule" id="MF_01080"/>
    </source>
</evidence>
<feature type="active site" description="Nucleophile" evidence="5">
    <location>
        <position position="46"/>
    </location>
</feature>
<dbReference type="Gene3D" id="2.30.130.10">
    <property type="entry name" value="PUA domain"/>
    <property type="match status" value="1"/>
</dbReference>
<evidence type="ECO:0000259" key="7">
    <source>
        <dbReference type="Pfam" id="PF09157"/>
    </source>
</evidence>
<dbReference type="InterPro" id="IPR020103">
    <property type="entry name" value="PsdUridine_synth_cat_dom_sf"/>
</dbReference>
<protein>
    <recommendedName>
        <fullName evidence="5">tRNA pseudouridine synthase B</fullName>
        <ecNumber evidence="5">5.4.99.25</ecNumber>
    </recommendedName>
    <alternativeName>
        <fullName evidence="5">tRNA pseudouridine(55) synthase</fullName>
        <shortName evidence="5">Psi55 synthase</shortName>
    </alternativeName>
    <alternativeName>
        <fullName evidence="5">tRNA pseudouridylate synthase</fullName>
    </alternativeName>
    <alternativeName>
        <fullName evidence="5">tRNA-uridine isomerase</fullName>
    </alternativeName>
</protein>
<dbReference type="EC" id="5.4.99.25" evidence="5"/>
<dbReference type="InterPro" id="IPR032819">
    <property type="entry name" value="TruB_C"/>
</dbReference>
<proteinExistence type="inferred from homology"/>
<organism evidence="9 10">
    <name type="scientific">Limnobacter humi</name>
    <dbReference type="NCBI Taxonomy" id="1778671"/>
    <lineage>
        <taxon>Bacteria</taxon>
        <taxon>Pseudomonadati</taxon>
        <taxon>Pseudomonadota</taxon>
        <taxon>Betaproteobacteria</taxon>
        <taxon>Burkholderiales</taxon>
        <taxon>Burkholderiaceae</taxon>
        <taxon>Limnobacter</taxon>
    </lineage>
</organism>
<dbReference type="EMBL" id="JANIGO010000002">
    <property type="protein sequence ID" value="MCQ8896382.1"/>
    <property type="molecule type" value="Genomic_DNA"/>
</dbReference>
<name>A0ABT1WFT1_9BURK</name>
<dbReference type="PANTHER" id="PTHR13767:SF2">
    <property type="entry name" value="PSEUDOURIDYLATE SYNTHASE TRUB1"/>
    <property type="match status" value="1"/>
</dbReference>
<evidence type="ECO:0000256" key="4">
    <source>
        <dbReference type="ARBA" id="ARBA00023235"/>
    </source>
</evidence>
<reference evidence="9 10" key="1">
    <citation type="submission" date="2022-07" db="EMBL/GenBank/DDBJ databases">
        <authorList>
            <person name="Xamxidin M."/>
            <person name="Wu M."/>
        </authorList>
    </citation>
    <scope>NUCLEOTIDE SEQUENCE [LARGE SCALE GENOMIC DNA]</scope>
    <source>
        <strain evidence="9 10">NBRC 111650</strain>
    </source>
</reference>
<dbReference type="HAMAP" id="MF_01080">
    <property type="entry name" value="TruB_bact"/>
    <property type="match status" value="1"/>
</dbReference>